<evidence type="ECO:0000256" key="8">
    <source>
        <dbReference type="RuleBase" id="RU363051"/>
    </source>
</evidence>
<accession>A0A8H6X3C8</accession>
<keyword evidence="7" id="KW-0408">Iron</keyword>
<keyword evidence="5" id="KW-0479">Metal-binding</keyword>
<dbReference type="GO" id="GO:0042744">
    <property type="term" value="P:hydrogen peroxide catabolic process"/>
    <property type="evidence" value="ECO:0007669"/>
    <property type="project" value="TreeGrafter"/>
</dbReference>
<feature type="domain" description="Plant heme peroxidase family profile" evidence="10">
    <location>
        <begin position="62"/>
        <end position="328"/>
    </location>
</feature>
<evidence type="ECO:0000256" key="7">
    <source>
        <dbReference type="ARBA" id="ARBA00023004"/>
    </source>
</evidence>
<keyword evidence="3 8" id="KW-0575">Peroxidase</keyword>
<dbReference type="PANTHER" id="PTHR31356:SF53">
    <property type="entry name" value="HEME PEROXIDASE"/>
    <property type="match status" value="1"/>
</dbReference>
<sequence length="530" mass="57051">MLEFIFLALLVTVNGYVWPSPQLDALESARFEQLGHNEGIAGFVDPCIADNFEENLSGRSDAADWIRNAYHDMATHNTMDGTGGLDSSIRFAEEQARPENAGDGFFRASEVLSAFATQYISIADTFAIGAIIAIENCGGPEIAFRGGRVDAGEPNAPGVPQPQQDLQSHIGAFARQGFTQTEMISLVACGHTFGGVEHAAFPNIVPEFYDPTDTLSVAHFDSTFVHFDNNIAMEYISGTTKDPLVVGRNDTTNSDKRIFGSDGNATMASFAKSPELYASTCATLFARMLDTVPKGVELTEVITPLPVKPEILTMLFDNGTVQFSGEVRFWNMTLDETHAVNLLWDDHIGGTHNLSLPPAGVSTSTGGLYSAAFYSILDNGGPFLLDAAAGIKNMRFVVDGKLEDQGGSGFPVQDGVLYSTSSCITSGMQFFPPFTGRFDVAVRDGLNPTRVFLERLEMDNVGRPIIVETDVPRPDQPVPTGAGYSIWSINLTQSGIDAFAMYTLGAEVNGEKLVLFGAAQSISQVPRCPT</sequence>
<evidence type="ECO:0000256" key="2">
    <source>
        <dbReference type="ARBA" id="ARBA00005997"/>
    </source>
</evidence>
<dbReference type="Gene3D" id="1.10.520.10">
    <property type="match status" value="1"/>
</dbReference>
<gene>
    <name evidence="11" type="ORF">MVEN_02325200</name>
</gene>
<dbReference type="InterPro" id="IPR044831">
    <property type="entry name" value="Ccp1-like"/>
</dbReference>
<proteinExistence type="inferred from homology"/>
<reference evidence="11" key="1">
    <citation type="submission" date="2020-05" db="EMBL/GenBank/DDBJ databases">
        <title>Mycena genomes resolve the evolution of fungal bioluminescence.</title>
        <authorList>
            <person name="Tsai I.J."/>
        </authorList>
    </citation>
    <scope>NUCLEOTIDE SEQUENCE</scope>
    <source>
        <strain evidence="11">CCC161011</strain>
    </source>
</reference>
<dbReference type="PROSITE" id="PS50873">
    <property type="entry name" value="PEROXIDASE_4"/>
    <property type="match status" value="1"/>
</dbReference>
<dbReference type="PRINTS" id="PR00458">
    <property type="entry name" value="PEROXIDASE"/>
</dbReference>
<evidence type="ECO:0000256" key="5">
    <source>
        <dbReference type="ARBA" id="ARBA00022723"/>
    </source>
</evidence>
<evidence type="ECO:0000256" key="4">
    <source>
        <dbReference type="ARBA" id="ARBA00022617"/>
    </source>
</evidence>
<dbReference type="AlphaFoldDB" id="A0A8H6X3C8"/>
<dbReference type="InterPro" id="IPR002016">
    <property type="entry name" value="Haem_peroxidase"/>
</dbReference>
<comment type="function">
    <text evidence="1">Destroys radicals which are normally produced within the cells and which are toxic to biological systems.</text>
</comment>
<protein>
    <recommendedName>
        <fullName evidence="8">Peroxidase</fullName>
        <ecNumber evidence="8">1.11.1.-</ecNumber>
    </recommendedName>
</protein>
<dbReference type="InterPro" id="IPR002207">
    <property type="entry name" value="Peroxidase_I"/>
</dbReference>
<dbReference type="OrthoDB" id="2144714at2759"/>
<name>A0A8H6X3C8_9AGAR</name>
<dbReference type="GO" id="GO:0004601">
    <property type="term" value="F:peroxidase activity"/>
    <property type="evidence" value="ECO:0007669"/>
    <property type="project" value="UniProtKB-KW"/>
</dbReference>
<feature type="signal peptide" evidence="9">
    <location>
        <begin position="1"/>
        <end position="15"/>
    </location>
</feature>
<feature type="chain" id="PRO_5034107229" description="Peroxidase" evidence="9">
    <location>
        <begin position="16"/>
        <end position="530"/>
    </location>
</feature>
<dbReference type="GO" id="GO:0034599">
    <property type="term" value="P:cellular response to oxidative stress"/>
    <property type="evidence" value="ECO:0007669"/>
    <property type="project" value="InterPro"/>
</dbReference>
<dbReference type="SUPFAM" id="SSF48113">
    <property type="entry name" value="Heme-dependent peroxidases"/>
    <property type="match status" value="1"/>
</dbReference>
<comment type="caution">
    <text evidence="11">The sequence shown here is derived from an EMBL/GenBank/DDBJ whole genome shotgun (WGS) entry which is preliminary data.</text>
</comment>
<evidence type="ECO:0000256" key="3">
    <source>
        <dbReference type="ARBA" id="ARBA00022559"/>
    </source>
</evidence>
<comment type="similarity">
    <text evidence="2">Belongs to the peroxidase family. Cytochrome c peroxidase subfamily.</text>
</comment>
<dbReference type="GO" id="GO:0020037">
    <property type="term" value="F:heme binding"/>
    <property type="evidence" value="ECO:0007669"/>
    <property type="project" value="UniProtKB-UniRule"/>
</dbReference>
<evidence type="ECO:0000313" key="11">
    <source>
        <dbReference type="EMBL" id="KAF7333690.1"/>
    </source>
</evidence>
<evidence type="ECO:0000313" key="12">
    <source>
        <dbReference type="Proteomes" id="UP000620124"/>
    </source>
</evidence>
<dbReference type="PANTHER" id="PTHR31356">
    <property type="entry name" value="THYLAKOID LUMENAL 29 KDA PROTEIN, CHLOROPLASTIC-RELATED"/>
    <property type="match status" value="1"/>
</dbReference>
<dbReference type="EC" id="1.11.1.-" evidence="8"/>
<dbReference type="InterPro" id="IPR010255">
    <property type="entry name" value="Haem_peroxidase_sf"/>
</dbReference>
<dbReference type="PRINTS" id="PR00459">
    <property type="entry name" value="ASPEROXIDASE"/>
</dbReference>
<keyword evidence="6 8" id="KW-0560">Oxidoreductase</keyword>
<keyword evidence="4" id="KW-0349">Heme</keyword>
<dbReference type="Proteomes" id="UP000620124">
    <property type="component" value="Unassembled WGS sequence"/>
</dbReference>
<evidence type="ECO:0000256" key="1">
    <source>
        <dbReference type="ARBA" id="ARBA00003917"/>
    </source>
</evidence>
<organism evidence="11 12">
    <name type="scientific">Mycena venus</name>
    <dbReference type="NCBI Taxonomy" id="2733690"/>
    <lineage>
        <taxon>Eukaryota</taxon>
        <taxon>Fungi</taxon>
        <taxon>Dikarya</taxon>
        <taxon>Basidiomycota</taxon>
        <taxon>Agaricomycotina</taxon>
        <taxon>Agaricomycetes</taxon>
        <taxon>Agaricomycetidae</taxon>
        <taxon>Agaricales</taxon>
        <taxon>Marasmiineae</taxon>
        <taxon>Mycenaceae</taxon>
        <taxon>Mycena</taxon>
    </lineage>
</organism>
<keyword evidence="9" id="KW-0732">Signal</keyword>
<evidence type="ECO:0000259" key="10">
    <source>
        <dbReference type="PROSITE" id="PS50873"/>
    </source>
</evidence>
<dbReference type="GO" id="GO:0000302">
    <property type="term" value="P:response to reactive oxygen species"/>
    <property type="evidence" value="ECO:0007669"/>
    <property type="project" value="TreeGrafter"/>
</dbReference>
<dbReference type="Pfam" id="PF00141">
    <property type="entry name" value="peroxidase"/>
    <property type="match status" value="1"/>
</dbReference>
<keyword evidence="12" id="KW-1185">Reference proteome</keyword>
<dbReference type="GO" id="GO:0046872">
    <property type="term" value="F:metal ion binding"/>
    <property type="evidence" value="ECO:0007669"/>
    <property type="project" value="UniProtKB-UniRule"/>
</dbReference>
<dbReference type="Gene3D" id="1.10.420.10">
    <property type="entry name" value="Peroxidase, domain 2"/>
    <property type="match status" value="1"/>
</dbReference>
<dbReference type="EMBL" id="JACAZI010000028">
    <property type="protein sequence ID" value="KAF7333690.1"/>
    <property type="molecule type" value="Genomic_DNA"/>
</dbReference>
<evidence type="ECO:0000256" key="6">
    <source>
        <dbReference type="ARBA" id="ARBA00023002"/>
    </source>
</evidence>
<evidence type="ECO:0000256" key="9">
    <source>
        <dbReference type="SAM" id="SignalP"/>
    </source>
</evidence>